<dbReference type="RefSeq" id="YP_007517817.1">
    <property type="nucleotide sequence ID" value="NC_020483.1"/>
</dbReference>
<dbReference type="KEGG" id="vg:14697540"/>
<dbReference type="SUPFAM" id="SSF46785">
    <property type="entry name" value="Winged helix' DNA-binding domain"/>
    <property type="match status" value="1"/>
</dbReference>
<evidence type="ECO:0000259" key="1">
    <source>
        <dbReference type="Pfam" id="PF13463"/>
    </source>
</evidence>
<feature type="domain" description="HTH marR-type" evidence="1">
    <location>
        <begin position="35"/>
        <end position="99"/>
    </location>
</feature>
<dbReference type="OrthoDB" id="41293at10239"/>
<dbReference type="GeneID" id="14697540"/>
<name>M1I895_9CAUD</name>
<proteinExistence type="predicted"/>
<dbReference type="InterPro" id="IPR000835">
    <property type="entry name" value="HTH_MarR-typ"/>
</dbReference>
<organism evidence="2 3">
    <name type="scientific">Pelagibacter phage HTVC019P</name>
    <dbReference type="NCBI Taxonomy" id="1283079"/>
    <lineage>
        <taxon>Viruses</taxon>
        <taxon>Duplodnaviria</taxon>
        <taxon>Heunggongvirae</taxon>
        <taxon>Uroviricota</taxon>
        <taxon>Caudoviricetes</taxon>
        <taxon>Autographivirales</taxon>
        <taxon>Pelagivirus</taxon>
        <taxon>Pelagivirus HTVC019P</taxon>
    </lineage>
</organism>
<dbReference type="EMBL" id="KC465901">
    <property type="protein sequence ID" value="AGE60587.1"/>
    <property type="molecule type" value="Genomic_DNA"/>
</dbReference>
<dbReference type="InterPro" id="IPR036388">
    <property type="entry name" value="WH-like_DNA-bd_sf"/>
</dbReference>
<sequence length="111" mass="12500">MMSSGLNLLKIIEEMRKFDTQIEAQAIAVFLFVAVHGGKEGVAMQTISDDLDISQSSVSRNAYKLGDINRHKKIGVGLLETFEDPMERRRKLVRLTAKGKRVHSTLLSWVK</sequence>
<evidence type="ECO:0000313" key="3">
    <source>
        <dbReference type="Proteomes" id="UP000011295"/>
    </source>
</evidence>
<protein>
    <submittedName>
        <fullName evidence="2">MarR family transcriptional regulator</fullName>
    </submittedName>
</protein>
<evidence type="ECO:0000313" key="2">
    <source>
        <dbReference type="EMBL" id="AGE60587.1"/>
    </source>
</evidence>
<dbReference type="Pfam" id="PF13463">
    <property type="entry name" value="HTH_27"/>
    <property type="match status" value="1"/>
</dbReference>
<accession>M1I895</accession>
<dbReference type="Proteomes" id="UP000011295">
    <property type="component" value="Segment"/>
</dbReference>
<dbReference type="InterPro" id="IPR036390">
    <property type="entry name" value="WH_DNA-bd_sf"/>
</dbReference>
<dbReference type="GO" id="GO:0003700">
    <property type="term" value="F:DNA-binding transcription factor activity"/>
    <property type="evidence" value="ECO:0007669"/>
    <property type="project" value="InterPro"/>
</dbReference>
<dbReference type="Gene3D" id="1.10.10.10">
    <property type="entry name" value="Winged helix-like DNA-binding domain superfamily/Winged helix DNA-binding domain"/>
    <property type="match status" value="1"/>
</dbReference>
<reference evidence="2 3" key="1">
    <citation type="journal article" date="2013" name="Nature">
        <title>Abundant SAR11 viruses in the ocean.</title>
        <authorList>
            <person name="Zhao Y."/>
            <person name="Temperton B."/>
            <person name="Thrash J.C."/>
            <person name="Schwalbach M.S."/>
            <person name="Vergin K.L."/>
            <person name="Landry Z.C."/>
            <person name="Ellisman M."/>
            <person name="Deerinck T."/>
            <person name="Sullivan M.B."/>
            <person name="Giovannoni S.J."/>
        </authorList>
    </citation>
    <scope>NUCLEOTIDE SEQUENCE [LARGE SCALE GENOMIC DNA]</scope>
</reference>
<keyword evidence="3" id="KW-1185">Reference proteome</keyword>